<evidence type="ECO:0000313" key="1">
    <source>
        <dbReference type="EMBL" id="CAD9510498.1"/>
    </source>
</evidence>
<sequence length="235" mass="24797">MIPPQSQHPRWARRRPAITRALLLLASLLASASWGAAWLRVSQSPAASPAKERLSSRRSAFLAAAAASLAGPRGASAAFFIGPVSMKMTDVTYEEVPCNADKGEGLMGTKSVGGLVPRCVVATASLTNPTDETFKRAGVFGRVIDKMADTSVLANAMDGATDLGQFALVETIPPGTSRVQFRFVASLPKAGAKQPIPPLTFKTLKATWYPGGSRFDPIGQCDLTPTAPECDPDLQ</sequence>
<organism evidence="1">
    <name type="scientific">Alexandrium andersonii</name>
    <dbReference type="NCBI Taxonomy" id="327968"/>
    <lineage>
        <taxon>Eukaryota</taxon>
        <taxon>Sar</taxon>
        <taxon>Alveolata</taxon>
        <taxon>Dinophyceae</taxon>
        <taxon>Gonyaulacales</taxon>
        <taxon>Pyrocystaceae</taxon>
        <taxon>Alexandrium</taxon>
    </lineage>
</organism>
<proteinExistence type="predicted"/>
<gene>
    <name evidence="1" type="ORF">AAND1436_LOCUS39167</name>
</gene>
<dbReference type="EMBL" id="HBGQ01081949">
    <property type="protein sequence ID" value="CAD9510498.1"/>
    <property type="molecule type" value="Transcribed_RNA"/>
</dbReference>
<reference evidence="1" key="1">
    <citation type="submission" date="2021-01" db="EMBL/GenBank/DDBJ databases">
        <authorList>
            <person name="Corre E."/>
            <person name="Pelletier E."/>
            <person name="Niang G."/>
            <person name="Scheremetjew M."/>
            <person name="Finn R."/>
            <person name="Kale V."/>
            <person name="Holt S."/>
            <person name="Cochrane G."/>
            <person name="Meng A."/>
            <person name="Brown T."/>
            <person name="Cohen L."/>
        </authorList>
    </citation>
    <scope>NUCLEOTIDE SEQUENCE</scope>
    <source>
        <strain evidence="1">CCMP2222</strain>
    </source>
</reference>
<protein>
    <submittedName>
        <fullName evidence="1">Uncharacterized protein</fullName>
    </submittedName>
</protein>
<accession>A0A7S2I7A4</accession>
<dbReference type="AlphaFoldDB" id="A0A7S2I7A4"/>
<name>A0A7S2I7A4_9DINO</name>